<evidence type="ECO:0008006" key="5">
    <source>
        <dbReference type="Google" id="ProtNLM"/>
    </source>
</evidence>
<accession>A0ABW5FST4</accession>
<sequence>MSWQEELRRLDSELARGRISRHEHRKQRDELLAAASGGAAPSPVAAPLAPTGTPPRGFSGWQSANPGSGTAAPEPAPAEQPAEVAQPAEESPQEQTGTSAALLASERPTSAPSPADERPTESMRYPSMAEAPTVITRPVRAEETPSLIPPMPRHSSGVVRQPSVPVWGKPRGHGPTWLFLSLGVLLVLGLIIGATFLFGGSKTDNAAPAPGSAVANPQLDVEGKLPELPGTPNPNNSTMSVDKAAQMQIISATDVPKVKASGAQEVVYRASAETAQPDAGYMMVAIPTASAEDAGKLVKGLRETLINAGFRADPLGRADADTAYTGSNSTGRVTALWYASGPVVIGIGVSQPLTANPASLHTRITQVHDSLATTLPAG</sequence>
<keyword evidence="2" id="KW-0812">Transmembrane</keyword>
<organism evidence="3 4">
    <name type="scientific">Amycolatopsis pigmentata</name>
    <dbReference type="NCBI Taxonomy" id="450801"/>
    <lineage>
        <taxon>Bacteria</taxon>
        <taxon>Bacillati</taxon>
        <taxon>Actinomycetota</taxon>
        <taxon>Actinomycetes</taxon>
        <taxon>Pseudonocardiales</taxon>
        <taxon>Pseudonocardiaceae</taxon>
        <taxon>Amycolatopsis</taxon>
    </lineage>
</organism>
<dbReference type="Proteomes" id="UP001597417">
    <property type="component" value="Unassembled WGS sequence"/>
</dbReference>
<evidence type="ECO:0000313" key="3">
    <source>
        <dbReference type="EMBL" id="MFD2418088.1"/>
    </source>
</evidence>
<dbReference type="RefSeq" id="WP_378266051.1">
    <property type="nucleotide sequence ID" value="NZ_JBHUKR010000007.1"/>
</dbReference>
<keyword evidence="2" id="KW-1133">Transmembrane helix</keyword>
<evidence type="ECO:0000256" key="1">
    <source>
        <dbReference type="SAM" id="MobiDB-lite"/>
    </source>
</evidence>
<feature type="compositionally biased region" description="Low complexity" evidence="1">
    <location>
        <begin position="32"/>
        <end position="50"/>
    </location>
</feature>
<gene>
    <name evidence="3" type="ORF">ACFSXZ_17330</name>
</gene>
<evidence type="ECO:0000256" key="2">
    <source>
        <dbReference type="SAM" id="Phobius"/>
    </source>
</evidence>
<comment type="caution">
    <text evidence="3">The sequence shown here is derived from an EMBL/GenBank/DDBJ whole genome shotgun (WGS) entry which is preliminary data.</text>
</comment>
<dbReference type="EMBL" id="JBHUKR010000007">
    <property type="protein sequence ID" value="MFD2418088.1"/>
    <property type="molecule type" value="Genomic_DNA"/>
</dbReference>
<feature type="compositionally biased region" description="Basic and acidic residues" evidence="1">
    <location>
        <begin position="1"/>
        <end position="16"/>
    </location>
</feature>
<feature type="transmembrane region" description="Helical" evidence="2">
    <location>
        <begin position="177"/>
        <end position="198"/>
    </location>
</feature>
<evidence type="ECO:0000313" key="4">
    <source>
        <dbReference type="Proteomes" id="UP001597417"/>
    </source>
</evidence>
<feature type="compositionally biased region" description="Low complexity" evidence="1">
    <location>
        <begin position="71"/>
        <end position="95"/>
    </location>
</feature>
<feature type="region of interest" description="Disordered" evidence="1">
    <location>
        <begin position="1"/>
        <end position="138"/>
    </location>
</feature>
<keyword evidence="2" id="KW-0472">Membrane</keyword>
<reference evidence="4" key="1">
    <citation type="journal article" date="2019" name="Int. J. Syst. Evol. Microbiol.">
        <title>The Global Catalogue of Microorganisms (GCM) 10K type strain sequencing project: providing services to taxonomists for standard genome sequencing and annotation.</title>
        <authorList>
            <consortium name="The Broad Institute Genomics Platform"/>
            <consortium name="The Broad Institute Genome Sequencing Center for Infectious Disease"/>
            <person name="Wu L."/>
            <person name="Ma J."/>
        </authorList>
    </citation>
    <scope>NUCLEOTIDE SEQUENCE [LARGE SCALE GENOMIC DNA]</scope>
    <source>
        <strain evidence="4">CGMCC 4.7645</strain>
    </source>
</reference>
<keyword evidence="4" id="KW-1185">Reference proteome</keyword>
<name>A0ABW5FST4_9PSEU</name>
<proteinExistence type="predicted"/>
<protein>
    <recommendedName>
        <fullName evidence="5">Flagellar basal body-associated protein FliL</fullName>
    </recommendedName>
</protein>